<dbReference type="SUPFAM" id="SSF51735">
    <property type="entry name" value="NAD(P)-binding Rossmann-fold domains"/>
    <property type="match status" value="1"/>
</dbReference>
<dbReference type="AlphaFoldDB" id="A0AAN5PJ23"/>
<dbReference type="GO" id="GO:0016491">
    <property type="term" value="F:oxidoreductase activity"/>
    <property type="evidence" value="ECO:0007669"/>
    <property type="project" value="UniProtKB-KW"/>
</dbReference>
<dbReference type="PANTHER" id="PTHR43477:SF1">
    <property type="entry name" value="DIHYDROANTICAPSIN 7-DEHYDROGENASE"/>
    <property type="match status" value="1"/>
</dbReference>
<dbReference type="InterPro" id="IPR002347">
    <property type="entry name" value="SDR_fam"/>
</dbReference>
<dbReference type="GeneID" id="57034248"/>
<evidence type="ECO:0000256" key="1">
    <source>
        <dbReference type="ARBA" id="ARBA00006484"/>
    </source>
</evidence>
<dbReference type="InterPro" id="IPR036291">
    <property type="entry name" value="NAD(P)-bd_dom_sf"/>
</dbReference>
<dbReference type="Pfam" id="PF13561">
    <property type="entry name" value="adh_short_C2"/>
    <property type="match status" value="1"/>
</dbReference>
<name>A0AAN5PJ23_LEGPN</name>
<dbReference type="PANTHER" id="PTHR43477">
    <property type="entry name" value="DIHYDROANTICAPSIN 7-DEHYDROGENASE"/>
    <property type="match status" value="1"/>
</dbReference>
<dbReference type="Gene3D" id="3.40.50.720">
    <property type="entry name" value="NAD(P)-binding Rossmann-like Domain"/>
    <property type="match status" value="1"/>
</dbReference>
<reference evidence="3" key="2">
    <citation type="submission" date="2019-10" db="EMBL/GenBank/DDBJ databases">
        <authorList>
            <consortium name="NCBI Pathogen Detection Project"/>
        </authorList>
    </citation>
    <scope>NUCLEOTIDE SEQUENCE</scope>
    <source>
        <strain evidence="3">AZ00058701</strain>
    </source>
</reference>
<accession>A0AAN5PJ23</accession>
<protein>
    <submittedName>
        <fullName evidence="3">Short chain dehydrogenase</fullName>
    </submittedName>
</protein>
<dbReference type="CDD" id="cd11731">
    <property type="entry name" value="Lin1944_like_SDR_c"/>
    <property type="match status" value="1"/>
</dbReference>
<dbReference type="NCBIfam" id="NF005754">
    <property type="entry name" value="PRK07578.1"/>
    <property type="match status" value="1"/>
</dbReference>
<dbReference type="PRINTS" id="PR00081">
    <property type="entry name" value="GDHRDH"/>
</dbReference>
<dbReference type="InterPro" id="IPR051122">
    <property type="entry name" value="SDR_DHRS6-like"/>
</dbReference>
<dbReference type="SMR" id="A0AAN5PJ23"/>
<sequence>MKIVVIGATGIIGKAIVAELNPRHEIISASYKNSDIQVDITSKQSIDAMYKKLNTIDAIVLATGKVHFAALKDMGEDDYKIGLTNKLMGQVNVVLAGLEYINDNGSFTLTSGILNRDPILYGSSAAMVNGALDGFIKSAALEMPRGIRINGVSPTVITEAMENYGPYFRGYEPVSAARAALAYSKSIEGAQTGQVYCVG</sequence>
<comment type="similarity">
    <text evidence="1">Belongs to the short-chain dehydrogenases/reductases (SDR) family.</text>
</comment>
<proteinExistence type="inferred from homology"/>
<dbReference type="Proteomes" id="UP000866496">
    <property type="component" value="Unassembled WGS sequence"/>
</dbReference>
<gene>
    <name evidence="3" type="ORF">JBJ86_06755</name>
</gene>
<evidence type="ECO:0000313" key="4">
    <source>
        <dbReference type="Proteomes" id="UP000866496"/>
    </source>
</evidence>
<evidence type="ECO:0000313" key="3">
    <source>
        <dbReference type="EMBL" id="HAU1879946.1"/>
    </source>
</evidence>
<dbReference type="EMBL" id="DACWHX010000007">
    <property type="protein sequence ID" value="HAU1879946.1"/>
    <property type="molecule type" value="Genomic_DNA"/>
</dbReference>
<organism evidence="3 4">
    <name type="scientific">Legionella pneumophila</name>
    <dbReference type="NCBI Taxonomy" id="446"/>
    <lineage>
        <taxon>Bacteria</taxon>
        <taxon>Pseudomonadati</taxon>
        <taxon>Pseudomonadota</taxon>
        <taxon>Gammaproteobacteria</taxon>
        <taxon>Legionellales</taxon>
        <taxon>Legionellaceae</taxon>
        <taxon>Legionella</taxon>
    </lineage>
</organism>
<keyword evidence="2" id="KW-0560">Oxidoreductase</keyword>
<dbReference type="RefSeq" id="WP_010946004.1">
    <property type="nucleotide sequence ID" value="NZ_CCZO01000004.1"/>
</dbReference>
<comment type="caution">
    <text evidence="3">The sequence shown here is derived from an EMBL/GenBank/DDBJ whole genome shotgun (WGS) entry which is preliminary data.</text>
</comment>
<evidence type="ECO:0000256" key="2">
    <source>
        <dbReference type="ARBA" id="ARBA00023002"/>
    </source>
</evidence>
<reference evidence="3" key="1">
    <citation type="journal article" date="2018" name="Genome Biol.">
        <title>SKESA: strategic k-mer extension for scrupulous assemblies.</title>
        <authorList>
            <person name="Souvorov A."/>
            <person name="Agarwala R."/>
            <person name="Lipman D.J."/>
        </authorList>
    </citation>
    <scope>NUCLEOTIDE SEQUENCE</scope>
    <source>
        <strain evidence="3">AZ00058701</strain>
    </source>
</reference>